<dbReference type="eggNOG" id="COG2198">
    <property type="taxonomic scope" value="Bacteria"/>
</dbReference>
<dbReference type="EC" id="2.7.13.3" evidence="2"/>
<dbReference type="PROSITE" id="PS50110">
    <property type="entry name" value="RESPONSE_REGULATORY"/>
    <property type="match status" value="1"/>
</dbReference>
<feature type="domain" description="CheW-like" evidence="13">
    <location>
        <begin position="641"/>
        <end position="769"/>
    </location>
</feature>
<dbReference type="SUPFAM" id="SSF50341">
    <property type="entry name" value="CheW-like"/>
    <property type="match status" value="2"/>
</dbReference>
<keyword evidence="7" id="KW-0902">Two-component regulatory system</keyword>
<dbReference type="AlphaFoldDB" id="C6XL18"/>
<sequence length="901" mass="97120">MDDLLSEFLTETSESLDVIDTELVRFESQPNDKDTLNNIFRLVHTIKGTCGFLGLPRLEAVAHAGETLLGKFRDGALPVTPKAVTLVLESIDQIKALLTHLESYAAEPDGNDEELIARLVDAANGGLAEGAAAPANETPANDAEAVLNALDDDEEEDPNAPPPGVDPANWDAQLGRELRPGEVSLADLEAAFNSVSADDDVAPPEPITKVEAPVAAAPAAMERAAPLNQTIRVGVDVLEDLMTMVSELVLTRNQLMQMVRGLDDSEFKAPLQRLSAITAELQEGVMKTRMQPIGTAWKKLPRIVRDACQDLDKKIDLVLDGESTELDRQVLELIKDPLTHMIRNSCDHGVETPQARKENGKPETGTIHLRAYHEGGHIIIEVADDGAGLNTDRIRQKAIEKDIIDSLEASSMTDAQIHRLIFAPGFSTAAKVTNISGRGVGMDVVKTNIELIGGAIDLRAAEGEGTTFLIKIPLTLAIISALIVGVGEERFALPQLSVVELVRTGNERDQRVENISNTQVLRLRDRLLPLVALNEILGIEGGRGMDVVDESGNAFVVVMQVGDTRFGLVVDQVFDTEEIVVKPLTNMLTGLRQYSGATILGDGSVIMILDPNGVAKEVSSIEGANQTSANEEAEDGQSDDKMSLLLFRAGGDEPLACPLSLVTRLEDLDAETFERSQGHQVVQYRGKLMPLVHAAGSHMIKTEGKQPILVFNQGETVIGVAVDEILDIVHETVNYEMAEMTPGVLGAAVLKGKTTQIIDVAHFLNEGQRDWARTATSAKQDVRRILLVETHPFFQNMLSPLLKAAGYHVTLAPTEDAAIELLKAEDVAFDAVLADIDTGQGVSRLAEAIDANSQLMQAPRFGLSNRDDAQPTELGMSIPKADRHALLMALDSALKARGDAA</sequence>
<feature type="modified residue" description="4-aspartylphosphate" evidence="10">
    <location>
        <position position="835"/>
    </location>
</feature>
<reference evidence="16" key="1">
    <citation type="journal article" date="2011" name="J. Bacteriol.">
        <title>Genome sequences of eight morphologically diverse alphaproteobacteria.</title>
        <authorList>
            <consortium name="US DOE Joint Genome Institute"/>
            <person name="Brown P.J."/>
            <person name="Kysela D.T."/>
            <person name="Buechlein A."/>
            <person name="Hemmerich C."/>
            <person name="Brun Y.V."/>
        </authorList>
    </citation>
    <scope>NUCLEOTIDE SEQUENCE [LARGE SCALE GENOMIC DNA]</scope>
    <source>
        <strain evidence="16">ATCC 49814 / DSM 5838 / IFAM 1418</strain>
    </source>
</reference>
<dbReference type="InterPro" id="IPR011006">
    <property type="entry name" value="CheY-like_superfamily"/>
</dbReference>
<dbReference type="SUPFAM" id="SSF52172">
    <property type="entry name" value="CheY-like"/>
    <property type="match status" value="1"/>
</dbReference>
<dbReference type="SMART" id="SM00073">
    <property type="entry name" value="HPT"/>
    <property type="match status" value="1"/>
</dbReference>
<gene>
    <name evidence="15" type="ordered locus">Hbal_0145</name>
</gene>
<dbReference type="InterPro" id="IPR002545">
    <property type="entry name" value="CheW-lke_dom"/>
</dbReference>
<evidence type="ECO:0000313" key="15">
    <source>
        <dbReference type="EMBL" id="ACT57847.1"/>
    </source>
</evidence>
<evidence type="ECO:0000259" key="11">
    <source>
        <dbReference type="PROSITE" id="PS50109"/>
    </source>
</evidence>
<dbReference type="SMART" id="SM00387">
    <property type="entry name" value="HATPase_c"/>
    <property type="match status" value="1"/>
</dbReference>
<dbReference type="PROSITE" id="PS50894">
    <property type="entry name" value="HPT"/>
    <property type="match status" value="1"/>
</dbReference>
<dbReference type="STRING" id="582402.Hbal_0145"/>
<dbReference type="GO" id="GO:0000155">
    <property type="term" value="F:phosphorelay sensor kinase activity"/>
    <property type="evidence" value="ECO:0007669"/>
    <property type="project" value="InterPro"/>
</dbReference>
<evidence type="ECO:0000259" key="12">
    <source>
        <dbReference type="PROSITE" id="PS50110"/>
    </source>
</evidence>
<accession>C6XL18</accession>
<dbReference type="Gene3D" id="3.30.565.10">
    <property type="entry name" value="Histidine kinase-like ATPase, C-terminal domain"/>
    <property type="match status" value="1"/>
</dbReference>
<feature type="modified residue" description="Phosphohistidine" evidence="9">
    <location>
        <position position="44"/>
    </location>
</feature>
<dbReference type="CDD" id="cd00088">
    <property type="entry name" value="HPT"/>
    <property type="match status" value="1"/>
</dbReference>
<dbReference type="eggNOG" id="COG0643">
    <property type="taxonomic scope" value="Bacteria"/>
</dbReference>
<dbReference type="CDD" id="cd00731">
    <property type="entry name" value="CheA_reg"/>
    <property type="match status" value="1"/>
</dbReference>
<evidence type="ECO:0000256" key="5">
    <source>
        <dbReference type="ARBA" id="ARBA00022679"/>
    </source>
</evidence>
<dbReference type="Proteomes" id="UP000002745">
    <property type="component" value="Chromosome"/>
</dbReference>
<organism evidence="15 16">
    <name type="scientific">Hirschia baltica (strain ATCC 49814 / DSM 5838 / IFAM 1418)</name>
    <dbReference type="NCBI Taxonomy" id="582402"/>
    <lineage>
        <taxon>Bacteria</taxon>
        <taxon>Pseudomonadati</taxon>
        <taxon>Pseudomonadota</taxon>
        <taxon>Alphaproteobacteria</taxon>
        <taxon>Hyphomonadales</taxon>
        <taxon>Hyphomonadaceae</taxon>
        <taxon>Hirschia</taxon>
    </lineage>
</organism>
<evidence type="ECO:0000256" key="6">
    <source>
        <dbReference type="ARBA" id="ARBA00022777"/>
    </source>
</evidence>
<dbReference type="Gene3D" id="1.20.120.160">
    <property type="entry name" value="HPT domain"/>
    <property type="match status" value="1"/>
</dbReference>
<dbReference type="GO" id="GO:0006935">
    <property type="term" value="P:chemotaxis"/>
    <property type="evidence" value="ECO:0007669"/>
    <property type="project" value="InterPro"/>
</dbReference>
<evidence type="ECO:0000259" key="14">
    <source>
        <dbReference type="PROSITE" id="PS50894"/>
    </source>
</evidence>
<evidence type="ECO:0000256" key="7">
    <source>
        <dbReference type="ARBA" id="ARBA00023012"/>
    </source>
</evidence>
<dbReference type="Pfam" id="PF02518">
    <property type="entry name" value="HATPase_c"/>
    <property type="match status" value="1"/>
</dbReference>
<dbReference type="InterPro" id="IPR037006">
    <property type="entry name" value="CheA-like_homodim_sf"/>
</dbReference>
<dbReference type="CDD" id="cd16916">
    <property type="entry name" value="HATPase_CheA-like"/>
    <property type="match status" value="1"/>
</dbReference>
<evidence type="ECO:0000256" key="8">
    <source>
        <dbReference type="ARBA" id="ARBA00035100"/>
    </source>
</evidence>
<dbReference type="PANTHER" id="PTHR43395">
    <property type="entry name" value="SENSOR HISTIDINE KINASE CHEA"/>
    <property type="match status" value="1"/>
</dbReference>
<keyword evidence="5" id="KW-0808">Transferase</keyword>
<dbReference type="InterPro" id="IPR036061">
    <property type="entry name" value="CheW-like_dom_sf"/>
</dbReference>
<dbReference type="HOGENOM" id="CLU_000650_5_0_5"/>
<evidence type="ECO:0000256" key="1">
    <source>
        <dbReference type="ARBA" id="ARBA00000085"/>
    </source>
</evidence>
<dbReference type="Gene3D" id="3.40.50.2300">
    <property type="match status" value="1"/>
</dbReference>
<dbReference type="PROSITE" id="PS50851">
    <property type="entry name" value="CHEW"/>
    <property type="match status" value="2"/>
</dbReference>
<dbReference type="InterPro" id="IPR036097">
    <property type="entry name" value="HisK_dim/P_sf"/>
</dbReference>
<dbReference type="Pfam" id="PF01584">
    <property type="entry name" value="CheW"/>
    <property type="match status" value="2"/>
</dbReference>
<dbReference type="EMBL" id="CP001678">
    <property type="protein sequence ID" value="ACT57847.1"/>
    <property type="molecule type" value="Genomic_DNA"/>
</dbReference>
<dbReference type="FunFam" id="3.30.565.10:FF:000016">
    <property type="entry name" value="Chemotaxis protein CheA, putative"/>
    <property type="match status" value="1"/>
</dbReference>
<dbReference type="Gene3D" id="1.10.287.560">
    <property type="entry name" value="Histidine kinase CheA-like, homodimeric domain"/>
    <property type="match status" value="1"/>
</dbReference>
<dbReference type="InterPro" id="IPR051315">
    <property type="entry name" value="Bact_Chemotaxis_CheA"/>
</dbReference>
<dbReference type="InterPro" id="IPR008207">
    <property type="entry name" value="Sig_transdc_His_kin_Hpt_dom"/>
</dbReference>
<keyword evidence="4 10" id="KW-0597">Phosphoprotein</keyword>
<keyword evidence="16" id="KW-1185">Reference proteome</keyword>
<comment type="function">
    <text evidence="8">Involved in the transmission of sensory signals from the chemoreceptors to the flagellar motors. CheA is autophosphorylated; it can transfer its phosphate group to either CheB or CheY.</text>
</comment>
<keyword evidence="6 15" id="KW-0418">Kinase</keyword>
<dbReference type="PRINTS" id="PR00344">
    <property type="entry name" value="BCTRLSENSOR"/>
</dbReference>
<dbReference type="SUPFAM" id="SSF55874">
    <property type="entry name" value="ATPase domain of HSP90 chaperone/DNA topoisomerase II/histidine kinase"/>
    <property type="match status" value="1"/>
</dbReference>
<evidence type="ECO:0000259" key="13">
    <source>
        <dbReference type="PROSITE" id="PS50851"/>
    </source>
</evidence>
<proteinExistence type="predicted"/>
<evidence type="ECO:0000256" key="2">
    <source>
        <dbReference type="ARBA" id="ARBA00012438"/>
    </source>
</evidence>
<comment type="catalytic activity">
    <reaction evidence="1">
        <text>ATP + protein L-histidine = ADP + protein N-phospho-L-histidine.</text>
        <dbReference type="EC" id="2.7.13.3"/>
    </reaction>
</comment>
<dbReference type="GO" id="GO:0005737">
    <property type="term" value="C:cytoplasm"/>
    <property type="evidence" value="ECO:0007669"/>
    <property type="project" value="InterPro"/>
</dbReference>
<dbReference type="Pfam" id="PF01627">
    <property type="entry name" value="Hpt"/>
    <property type="match status" value="1"/>
</dbReference>
<dbReference type="OrthoDB" id="9803176at2"/>
<dbReference type="SUPFAM" id="SSF47384">
    <property type="entry name" value="Homodimeric domain of signal transducing histidine kinase"/>
    <property type="match status" value="1"/>
</dbReference>
<dbReference type="SUPFAM" id="SSF47226">
    <property type="entry name" value="Histidine-containing phosphotransfer domain, HPT domain"/>
    <property type="match status" value="1"/>
</dbReference>
<feature type="domain" description="CheW-like" evidence="13">
    <location>
        <begin position="478"/>
        <end position="620"/>
    </location>
</feature>
<feature type="domain" description="HPt" evidence="14">
    <location>
        <begin position="1"/>
        <end position="101"/>
    </location>
</feature>
<dbReference type="Gene3D" id="2.30.30.40">
    <property type="entry name" value="SH3 Domains"/>
    <property type="match status" value="1"/>
</dbReference>
<dbReference type="Pfam" id="PF02895">
    <property type="entry name" value="H-kinase_dim"/>
    <property type="match status" value="1"/>
</dbReference>
<dbReference type="KEGG" id="hba:Hbal_0145"/>
<evidence type="ECO:0000313" key="16">
    <source>
        <dbReference type="Proteomes" id="UP000002745"/>
    </source>
</evidence>
<dbReference type="InterPro" id="IPR004105">
    <property type="entry name" value="CheA-like_dim"/>
</dbReference>
<dbReference type="InterPro" id="IPR004358">
    <property type="entry name" value="Sig_transdc_His_kin-like_C"/>
</dbReference>
<dbReference type="PANTHER" id="PTHR43395:SF1">
    <property type="entry name" value="CHEMOTAXIS PROTEIN CHEA"/>
    <property type="match status" value="1"/>
</dbReference>
<name>C6XL18_HIRBI</name>
<dbReference type="InterPro" id="IPR003594">
    <property type="entry name" value="HATPase_dom"/>
</dbReference>
<dbReference type="InterPro" id="IPR001789">
    <property type="entry name" value="Sig_transdc_resp-reg_receiver"/>
</dbReference>
<dbReference type="PROSITE" id="PS50109">
    <property type="entry name" value="HIS_KIN"/>
    <property type="match status" value="1"/>
</dbReference>
<evidence type="ECO:0000256" key="4">
    <source>
        <dbReference type="ARBA" id="ARBA00022553"/>
    </source>
</evidence>
<protein>
    <recommendedName>
        <fullName evidence="3">Chemotaxis protein CheA</fullName>
        <ecNumber evidence="2">2.7.13.3</ecNumber>
    </recommendedName>
</protein>
<dbReference type="SMART" id="SM00260">
    <property type="entry name" value="CheW"/>
    <property type="match status" value="2"/>
</dbReference>
<evidence type="ECO:0000256" key="10">
    <source>
        <dbReference type="PROSITE-ProRule" id="PRU00169"/>
    </source>
</evidence>
<dbReference type="SMART" id="SM01231">
    <property type="entry name" value="H-kinase_dim"/>
    <property type="match status" value="1"/>
</dbReference>
<evidence type="ECO:0000256" key="9">
    <source>
        <dbReference type="PROSITE-ProRule" id="PRU00110"/>
    </source>
</evidence>
<evidence type="ECO:0000256" key="3">
    <source>
        <dbReference type="ARBA" id="ARBA00021495"/>
    </source>
</evidence>
<feature type="domain" description="Response regulatory" evidence="12">
    <location>
        <begin position="784"/>
        <end position="895"/>
    </location>
</feature>
<dbReference type="InterPro" id="IPR036641">
    <property type="entry name" value="HPT_dom_sf"/>
</dbReference>
<feature type="domain" description="Histidine kinase" evidence="11">
    <location>
        <begin position="226"/>
        <end position="476"/>
    </location>
</feature>
<dbReference type="InterPro" id="IPR005467">
    <property type="entry name" value="His_kinase_dom"/>
</dbReference>
<dbReference type="RefSeq" id="WP_012778005.1">
    <property type="nucleotide sequence ID" value="NC_012982.1"/>
</dbReference>
<dbReference type="InterPro" id="IPR036890">
    <property type="entry name" value="HATPase_C_sf"/>
</dbReference>
<dbReference type="eggNOG" id="COG0745">
    <property type="taxonomic scope" value="Bacteria"/>
</dbReference>